<dbReference type="EMBL" id="SRYW01000011">
    <property type="protein sequence ID" value="TGY33152.1"/>
    <property type="molecule type" value="Genomic_DNA"/>
</dbReference>
<comment type="subcellular location">
    <subcellularLocation>
        <location evidence="2">Cell membrane</location>
        <topology evidence="2">Multi-pass membrane protein</topology>
    </subcellularLocation>
</comment>
<dbReference type="Gene3D" id="1.10.287.130">
    <property type="match status" value="1"/>
</dbReference>
<evidence type="ECO:0000256" key="6">
    <source>
        <dbReference type="ARBA" id="ARBA00022692"/>
    </source>
</evidence>
<dbReference type="InterPro" id="IPR036890">
    <property type="entry name" value="HATPase_C_sf"/>
</dbReference>
<evidence type="ECO:0000256" key="11">
    <source>
        <dbReference type="ARBA" id="ARBA00023136"/>
    </source>
</evidence>
<comment type="caution">
    <text evidence="18">The sequence shown here is derived from an EMBL/GenBank/DDBJ whole genome shotgun (WGS) entry which is preliminary data.</text>
</comment>
<dbReference type="GO" id="GO:0005886">
    <property type="term" value="C:plasma membrane"/>
    <property type="evidence" value="ECO:0007669"/>
    <property type="project" value="UniProtKB-SubCell"/>
</dbReference>
<dbReference type="InterPro" id="IPR013655">
    <property type="entry name" value="PAS_fold_3"/>
</dbReference>
<feature type="modified residue" description="4-aspartylphosphate" evidence="13">
    <location>
        <position position="528"/>
    </location>
</feature>
<protein>
    <recommendedName>
        <fullName evidence="3">histidine kinase</fullName>
        <ecNumber evidence="3">2.7.13.3</ecNumber>
    </recommendedName>
</protein>
<dbReference type="InterPro" id="IPR036641">
    <property type="entry name" value="HPT_dom_sf"/>
</dbReference>
<dbReference type="GO" id="GO:0000155">
    <property type="term" value="F:phosphorelay sensor kinase activity"/>
    <property type="evidence" value="ECO:0007669"/>
    <property type="project" value="InterPro"/>
</dbReference>
<keyword evidence="5 13" id="KW-0597">Phosphoprotein</keyword>
<dbReference type="PROSITE" id="PS50110">
    <property type="entry name" value="RESPONSE_REGULATORY"/>
    <property type="match status" value="1"/>
</dbReference>
<dbReference type="Gene3D" id="1.20.120.160">
    <property type="entry name" value="HPT domain"/>
    <property type="match status" value="1"/>
</dbReference>
<evidence type="ECO:0000256" key="13">
    <source>
        <dbReference type="PROSITE-ProRule" id="PRU00169"/>
    </source>
</evidence>
<evidence type="ECO:0000259" key="16">
    <source>
        <dbReference type="PROSITE" id="PS50110"/>
    </source>
</evidence>
<dbReference type="PROSITE" id="PS50109">
    <property type="entry name" value="HIS_KIN"/>
    <property type="match status" value="1"/>
</dbReference>
<proteinExistence type="predicted"/>
<keyword evidence="18" id="KW-0418">Kinase</keyword>
<dbReference type="GO" id="GO:0005524">
    <property type="term" value="F:ATP binding"/>
    <property type="evidence" value="ECO:0007669"/>
    <property type="project" value="UniProtKB-KW"/>
</dbReference>
<sequence>MITTEQRPGQAASAPGDGQRALRGQVAWLPLPGGLVAGAQVTVDPIAASGSLLRWAIPLLLMVLVLLLMHAYGYWRLHREAGERHRAERRLQEVCATLPAVVYQAHRGRDGVLSFPYITGDMYSLFGLSAEVAMADESRLFATVHPDDQAHLRRSVEVSATHLTVIDVEFRACGPQGWRWVRSRGQPMAADDDSVKWSGYWIDVTASHEQATALAAARRDAEAAAAAKANFLATMSHEIRTPMSGMLGMLEVLEDTGLDEEQCALLATVHDAASLLRQILDDVLDYSRIDAGALPLEAMPITLPGIIGNVQRLLSPMAANKGLWLRSRIDPRVAAGHCGDGVRLRQILFNLLSNALKFTAHGGVRIELDVRADEGDRQRLCLAVIDTGIGVSADQQAVLFSPFTQAEASIGRRYGGSGLGLSICRGLAGLMDGDLRMHSSPGQGTRMELELTLPIAIAPGAVSARDADAAQPVFAPGLQVLVAEDDPIHQALMAWRLRQLGLGHTMAAQGEEALRLMQGRAFDLVITDCQMPVMDGYALASAIRRTERASGAVPVPIVGLTASVQAQTQQRCQQAGMDRMLTKPITLEALREHLAALLTTTGDMAAAVDPVPCVQALGRQLGSVATAREVLTLMQTTTQADLSGLIRATAGGDAQAVNACLHRMAGGLGVVGARRLGKQARGLMRALEEAPLVDSRAGLDRFSAGVERYLAGLRGVEFS</sequence>
<reference evidence="18 19" key="1">
    <citation type="submission" date="2019-04" db="EMBL/GenBank/DDBJ databases">
        <title>Microbes associate with the intestines of laboratory mice.</title>
        <authorList>
            <person name="Navarre W."/>
            <person name="Wong E."/>
            <person name="Huang K."/>
            <person name="Tropini C."/>
            <person name="Ng K."/>
            <person name="Yu B."/>
        </authorList>
    </citation>
    <scope>NUCLEOTIDE SEQUENCE [LARGE SCALE GENOMIC DNA]</scope>
    <source>
        <strain evidence="18 19">NM62_B4-13</strain>
    </source>
</reference>
<dbReference type="InterPro" id="IPR001789">
    <property type="entry name" value="Sig_transdc_resp-reg_receiver"/>
</dbReference>
<dbReference type="PRINTS" id="PR00344">
    <property type="entry name" value="BCTRLSENSOR"/>
</dbReference>
<dbReference type="SUPFAM" id="SSF52172">
    <property type="entry name" value="CheY-like"/>
    <property type="match status" value="1"/>
</dbReference>
<keyword evidence="11 14" id="KW-0472">Membrane</keyword>
<evidence type="ECO:0000256" key="3">
    <source>
        <dbReference type="ARBA" id="ARBA00012438"/>
    </source>
</evidence>
<evidence type="ECO:0000256" key="5">
    <source>
        <dbReference type="ARBA" id="ARBA00022553"/>
    </source>
</evidence>
<dbReference type="Proteomes" id="UP000306631">
    <property type="component" value="Unassembled WGS sequence"/>
</dbReference>
<dbReference type="Pfam" id="PF08447">
    <property type="entry name" value="PAS_3"/>
    <property type="match status" value="1"/>
</dbReference>
<dbReference type="CDD" id="cd16922">
    <property type="entry name" value="HATPase_EvgS-ArcB-TorS-like"/>
    <property type="match status" value="1"/>
</dbReference>
<evidence type="ECO:0000259" key="17">
    <source>
        <dbReference type="PROSITE" id="PS50894"/>
    </source>
</evidence>
<evidence type="ECO:0000256" key="14">
    <source>
        <dbReference type="SAM" id="Phobius"/>
    </source>
</evidence>
<keyword evidence="7" id="KW-0547">Nucleotide-binding</keyword>
<accession>A0A4S2CX74</accession>
<evidence type="ECO:0000256" key="7">
    <source>
        <dbReference type="ARBA" id="ARBA00022741"/>
    </source>
</evidence>
<dbReference type="Gene3D" id="3.30.565.10">
    <property type="entry name" value="Histidine kinase-like ATPase, C-terminal domain"/>
    <property type="match status" value="1"/>
</dbReference>
<dbReference type="InterPro" id="IPR036097">
    <property type="entry name" value="HisK_dim/P_sf"/>
</dbReference>
<keyword evidence="4" id="KW-1003">Cell membrane</keyword>
<dbReference type="Pfam" id="PF00512">
    <property type="entry name" value="HisKA"/>
    <property type="match status" value="1"/>
</dbReference>
<dbReference type="InterPro" id="IPR011006">
    <property type="entry name" value="CheY-like_superfamily"/>
</dbReference>
<evidence type="ECO:0000256" key="12">
    <source>
        <dbReference type="PROSITE-ProRule" id="PRU00110"/>
    </source>
</evidence>
<dbReference type="SUPFAM" id="SSF55874">
    <property type="entry name" value="ATPase domain of HSP90 chaperone/DNA topoisomerase II/histidine kinase"/>
    <property type="match status" value="1"/>
</dbReference>
<dbReference type="InterPro" id="IPR008207">
    <property type="entry name" value="Sig_transdc_His_kin_Hpt_dom"/>
</dbReference>
<feature type="transmembrane region" description="Helical" evidence="14">
    <location>
        <begin position="55"/>
        <end position="75"/>
    </location>
</feature>
<evidence type="ECO:0000256" key="8">
    <source>
        <dbReference type="ARBA" id="ARBA00022840"/>
    </source>
</evidence>
<evidence type="ECO:0000256" key="1">
    <source>
        <dbReference type="ARBA" id="ARBA00000085"/>
    </source>
</evidence>
<evidence type="ECO:0000256" key="9">
    <source>
        <dbReference type="ARBA" id="ARBA00022989"/>
    </source>
</evidence>
<dbReference type="InterPro" id="IPR003594">
    <property type="entry name" value="HATPase_dom"/>
</dbReference>
<evidence type="ECO:0000313" key="19">
    <source>
        <dbReference type="Proteomes" id="UP000306631"/>
    </source>
</evidence>
<dbReference type="Pfam" id="PF00072">
    <property type="entry name" value="Response_reg"/>
    <property type="match status" value="1"/>
</dbReference>
<dbReference type="Pfam" id="PF01627">
    <property type="entry name" value="Hpt"/>
    <property type="match status" value="1"/>
</dbReference>
<dbReference type="SUPFAM" id="SSF47226">
    <property type="entry name" value="Histidine-containing phosphotransfer domain, HPT domain"/>
    <property type="match status" value="1"/>
</dbReference>
<dbReference type="SMART" id="SM00388">
    <property type="entry name" value="HisKA"/>
    <property type="match status" value="1"/>
</dbReference>
<dbReference type="PROSITE" id="PS50894">
    <property type="entry name" value="HPT"/>
    <property type="match status" value="1"/>
</dbReference>
<dbReference type="EC" id="2.7.13.3" evidence="3"/>
<dbReference type="Gene3D" id="3.40.50.2300">
    <property type="match status" value="1"/>
</dbReference>
<feature type="domain" description="HPt" evidence="17">
    <location>
        <begin position="623"/>
        <end position="716"/>
    </location>
</feature>
<feature type="domain" description="Response regulatory" evidence="16">
    <location>
        <begin position="479"/>
        <end position="598"/>
    </location>
</feature>
<keyword evidence="18" id="KW-0808">Transferase</keyword>
<dbReference type="Gene3D" id="3.30.450.20">
    <property type="entry name" value="PAS domain"/>
    <property type="match status" value="1"/>
</dbReference>
<dbReference type="InterPro" id="IPR005467">
    <property type="entry name" value="His_kinase_dom"/>
</dbReference>
<keyword evidence="9 14" id="KW-1133">Transmembrane helix</keyword>
<organism evidence="18 19">
    <name type="scientific">Stenotrophomonas maltophilia</name>
    <name type="common">Pseudomonas maltophilia</name>
    <name type="synonym">Xanthomonas maltophilia</name>
    <dbReference type="NCBI Taxonomy" id="40324"/>
    <lineage>
        <taxon>Bacteria</taxon>
        <taxon>Pseudomonadati</taxon>
        <taxon>Pseudomonadota</taxon>
        <taxon>Gammaproteobacteria</taxon>
        <taxon>Lysobacterales</taxon>
        <taxon>Lysobacteraceae</taxon>
        <taxon>Stenotrophomonas</taxon>
        <taxon>Stenotrophomonas maltophilia group</taxon>
    </lineage>
</organism>
<dbReference type="SUPFAM" id="SSF47384">
    <property type="entry name" value="Homodimeric domain of signal transducing histidine kinase"/>
    <property type="match status" value="1"/>
</dbReference>
<keyword evidence="10" id="KW-0902">Two-component regulatory system</keyword>
<dbReference type="Pfam" id="PF02518">
    <property type="entry name" value="HATPase_c"/>
    <property type="match status" value="1"/>
</dbReference>
<comment type="catalytic activity">
    <reaction evidence="1">
        <text>ATP + protein L-histidine = ADP + protein N-phospho-L-histidine.</text>
        <dbReference type="EC" id="2.7.13.3"/>
    </reaction>
</comment>
<evidence type="ECO:0000256" key="10">
    <source>
        <dbReference type="ARBA" id="ARBA00023012"/>
    </source>
</evidence>
<gene>
    <name evidence="18" type="ORF">E5352_13125</name>
</gene>
<dbReference type="SMART" id="SM00448">
    <property type="entry name" value="REC"/>
    <property type="match status" value="1"/>
</dbReference>
<dbReference type="CDD" id="cd17546">
    <property type="entry name" value="REC_hyHK_CKI1_RcsC-like"/>
    <property type="match status" value="1"/>
</dbReference>
<dbReference type="CDD" id="cd00082">
    <property type="entry name" value="HisKA"/>
    <property type="match status" value="1"/>
</dbReference>
<feature type="domain" description="Histidine kinase" evidence="15">
    <location>
        <begin position="234"/>
        <end position="455"/>
    </location>
</feature>
<dbReference type="PANTHER" id="PTHR45339">
    <property type="entry name" value="HYBRID SIGNAL TRANSDUCTION HISTIDINE KINASE J"/>
    <property type="match status" value="1"/>
</dbReference>
<dbReference type="InterPro" id="IPR004358">
    <property type="entry name" value="Sig_transdc_His_kin-like_C"/>
</dbReference>
<dbReference type="SMART" id="SM00387">
    <property type="entry name" value="HATPase_c"/>
    <property type="match status" value="1"/>
</dbReference>
<evidence type="ECO:0000313" key="18">
    <source>
        <dbReference type="EMBL" id="TGY33152.1"/>
    </source>
</evidence>
<evidence type="ECO:0000259" key="15">
    <source>
        <dbReference type="PROSITE" id="PS50109"/>
    </source>
</evidence>
<keyword evidence="8" id="KW-0067">ATP-binding</keyword>
<dbReference type="PANTHER" id="PTHR45339:SF1">
    <property type="entry name" value="HYBRID SIGNAL TRANSDUCTION HISTIDINE KINASE J"/>
    <property type="match status" value="1"/>
</dbReference>
<dbReference type="InterPro" id="IPR003661">
    <property type="entry name" value="HisK_dim/P_dom"/>
</dbReference>
<dbReference type="InterPro" id="IPR035965">
    <property type="entry name" value="PAS-like_dom_sf"/>
</dbReference>
<dbReference type="AlphaFoldDB" id="A0A4S2CX74"/>
<dbReference type="SUPFAM" id="SSF55785">
    <property type="entry name" value="PYP-like sensor domain (PAS domain)"/>
    <property type="match status" value="1"/>
</dbReference>
<dbReference type="OrthoDB" id="9797243at2"/>
<dbReference type="RefSeq" id="WP_136005697.1">
    <property type="nucleotide sequence ID" value="NZ_SRYW01000011.1"/>
</dbReference>
<keyword evidence="6 14" id="KW-0812">Transmembrane</keyword>
<evidence type="ECO:0000256" key="2">
    <source>
        <dbReference type="ARBA" id="ARBA00004651"/>
    </source>
</evidence>
<name>A0A4S2CX74_STEMA</name>
<feature type="modified residue" description="Phosphohistidine" evidence="12">
    <location>
        <position position="662"/>
    </location>
</feature>
<evidence type="ECO:0000256" key="4">
    <source>
        <dbReference type="ARBA" id="ARBA00022475"/>
    </source>
</evidence>
<dbReference type="FunFam" id="3.30.565.10:FF:000010">
    <property type="entry name" value="Sensor histidine kinase RcsC"/>
    <property type="match status" value="1"/>
</dbReference>